<feature type="region of interest" description="Disordered" evidence="1">
    <location>
        <begin position="89"/>
        <end position="173"/>
    </location>
</feature>
<reference evidence="3" key="1">
    <citation type="submission" date="2022-11" db="UniProtKB">
        <authorList>
            <consortium name="WormBaseParasite"/>
        </authorList>
    </citation>
    <scope>IDENTIFICATION</scope>
</reference>
<evidence type="ECO:0000256" key="1">
    <source>
        <dbReference type="SAM" id="MobiDB-lite"/>
    </source>
</evidence>
<dbReference type="AlphaFoldDB" id="A0A915HIQ6"/>
<evidence type="ECO:0000313" key="3">
    <source>
        <dbReference type="WBParaSite" id="nRc.2.0.1.t01888-RA"/>
    </source>
</evidence>
<keyword evidence="2" id="KW-1185">Reference proteome</keyword>
<proteinExistence type="predicted"/>
<organism evidence="2 3">
    <name type="scientific">Romanomermis culicivorax</name>
    <name type="common">Nematode worm</name>
    <dbReference type="NCBI Taxonomy" id="13658"/>
    <lineage>
        <taxon>Eukaryota</taxon>
        <taxon>Metazoa</taxon>
        <taxon>Ecdysozoa</taxon>
        <taxon>Nematoda</taxon>
        <taxon>Enoplea</taxon>
        <taxon>Dorylaimia</taxon>
        <taxon>Mermithida</taxon>
        <taxon>Mermithoidea</taxon>
        <taxon>Mermithidae</taxon>
        <taxon>Romanomermis</taxon>
    </lineage>
</organism>
<evidence type="ECO:0000313" key="2">
    <source>
        <dbReference type="Proteomes" id="UP000887565"/>
    </source>
</evidence>
<feature type="compositionally biased region" description="Low complexity" evidence="1">
    <location>
        <begin position="124"/>
        <end position="134"/>
    </location>
</feature>
<feature type="compositionally biased region" description="Polar residues" evidence="1">
    <location>
        <begin position="96"/>
        <end position="123"/>
    </location>
</feature>
<name>A0A915HIQ6_ROMCU</name>
<dbReference type="WBParaSite" id="nRc.2.0.1.t01888-RA">
    <property type="protein sequence ID" value="nRc.2.0.1.t01888-RA"/>
    <property type="gene ID" value="nRc.2.0.1.g01888"/>
</dbReference>
<feature type="compositionally biased region" description="Polar residues" evidence="1">
    <location>
        <begin position="150"/>
        <end position="169"/>
    </location>
</feature>
<sequence>MPHLRETYYLLLLKAAALNYVIISNLFVPKADSQSGSHSIISMSSSNFLKPLNRCLNSRSYQNLESLSKKDEEEEQNSCYRKCHYPHHTRNHSHHLSVNNSTETNFNKNGKSNCKTTQPTDQKLSLPSFLPSSSQNRRSIKNPNRKFTGEYSSSNSNNKVENDRLSSTSDQHRHHKFSMVNLHKSDSDVNSQTSSINDQSSAWAQIQTEIVKAKAAAKTVSTVNGNLYIDYKFVTKLPGS</sequence>
<accession>A0A915HIQ6</accession>
<protein>
    <submittedName>
        <fullName evidence="3">Uncharacterized protein</fullName>
    </submittedName>
</protein>
<dbReference type="Proteomes" id="UP000887565">
    <property type="component" value="Unplaced"/>
</dbReference>